<evidence type="ECO:0000256" key="1">
    <source>
        <dbReference type="ARBA" id="ARBA00008563"/>
    </source>
</evidence>
<protein>
    <recommendedName>
        <fullName evidence="2">Large ribosomal subunit protein bL21m</fullName>
    </recommendedName>
</protein>
<evidence type="ECO:0000313" key="5">
    <source>
        <dbReference type="Proteomes" id="UP000245768"/>
    </source>
</evidence>
<accession>A0A316YKB0</accession>
<evidence type="ECO:0000256" key="3">
    <source>
        <dbReference type="SAM" id="MobiDB-lite"/>
    </source>
</evidence>
<organism evidence="4 5">
    <name type="scientific">Acaromyces ingoldii</name>
    <dbReference type="NCBI Taxonomy" id="215250"/>
    <lineage>
        <taxon>Eukaryota</taxon>
        <taxon>Fungi</taxon>
        <taxon>Dikarya</taxon>
        <taxon>Basidiomycota</taxon>
        <taxon>Ustilaginomycotina</taxon>
        <taxon>Exobasidiomycetes</taxon>
        <taxon>Exobasidiales</taxon>
        <taxon>Cryptobasidiaceae</taxon>
        <taxon>Acaromyces</taxon>
    </lineage>
</organism>
<dbReference type="Proteomes" id="UP000245768">
    <property type="component" value="Unassembled WGS sequence"/>
</dbReference>
<dbReference type="InterPro" id="IPR028909">
    <property type="entry name" value="bL21-like"/>
</dbReference>
<keyword evidence="5" id="KW-1185">Reference proteome</keyword>
<dbReference type="RefSeq" id="XP_025376839.1">
    <property type="nucleotide sequence ID" value="XM_025518094.1"/>
</dbReference>
<name>A0A316YKB0_9BASI</name>
<reference evidence="4" key="1">
    <citation type="journal article" date="2018" name="Mol. Biol. Evol.">
        <title>Broad Genomic Sampling Reveals a Smut Pathogenic Ancestry of the Fungal Clade Ustilaginomycotina.</title>
        <authorList>
            <person name="Kijpornyongpan T."/>
            <person name="Mondo S.J."/>
            <person name="Barry K."/>
            <person name="Sandor L."/>
            <person name="Lee J."/>
            <person name="Lipzen A."/>
            <person name="Pangilinan J."/>
            <person name="LaButti K."/>
            <person name="Hainaut M."/>
            <person name="Henrissat B."/>
            <person name="Grigoriev I.V."/>
            <person name="Spatafora J.W."/>
            <person name="Aime M.C."/>
        </authorList>
    </citation>
    <scope>NUCLEOTIDE SEQUENCE [LARGE SCALE GENOMIC DNA]</scope>
    <source>
        <strain evidence="4">MCA 4198</strain>
    </source>
</reference>
<comment type="similarity">
    <text evidence="1">Belongs to the bacterial ribosomal protein bL21 family.</text>
</comment>
<evidence type="ECO:0000313" key="4">
    <source>
        <dbReference type="EMBL" id="PWN89641.1"/>
    </source>
</evidence>
<dbReference type="AlphaFoldDB" id="A0A316YKB0"/>
<dbReference type="Pfam" id="PF00829">
    <property type="entry name" value="Ribosomal_L21p"/>
    <property type="match status" value="1"/>
</dbReference>
<dbReference type="EMBL" id="KZ819637">
    <property type="protein sequence ID" value="PWN89641.1"/>
    <property type="molecule type" value="Genomic_DNA"/>
</dbReference>
<dbReference type="InParanoid" id="A0A316YKB0"/>
<feature type="compositionally biased region" description="Low complexity" evidence="3">
    <location>
        <begin position="35"/>
        <end position="61"/>
    </location>
</feature>
<dbReference type="GeneID" id="37040010"/>
<proteinExistence type="inferred from homology"/>
<gene>
    <name evidence="4" type="ORF">FA10DRAFT_150340</name>
</gene>
<dbReference type="STRING" id="215250.A0A316YKB0"/>
<dbReference type="GO" id="GO:0005762">
    <property type="term" value="C:mitochondrial large ribosomal subunit"/>
    <property type="evidence" value="ECO:0007669"/>
    <property type="project" value="TreeGrafter"/>
</dbReference>
<evidence type="ECO:0000256" key="2">
    <source>
        <dbReference type="ARBA" id="ARBA00044129"/>
    </source>
</evidence>
<dbReference type="PANTHER" id="PTHR21349:SF0">
    <property type="entry name" value="LARGE RIBOSOMAL SUBUNIT PROTEIN BL21M"/>
    <property type="match status" value="1"/>
</dbReference>
<sequence>MAALRLPVSCLKGKARATGIEALSLSLAPTRRSISSTVSSKGPSSSPSSSSSSSTASASTVTPPPPSAAVAAPPALVESTSSALDLLRSQPNHYIVASIAGRTLLMHPNDLVTLPRLNDVQVGDVLELDRIHEVGSRDYTLRAMDPLDTRSRGAVGLMRRQVGSDSAIVRALQSVGADVDSLKMSSSWAAKLAPSGLAHVGATLDPATVRARAVVVEHTKGRMEHIVKKKRRKGYRKTIKHKQTYTRLRIEGIQLGS</sequence>
<dbReference type="GO" id="GO:0003735">
    <property type="term" value="F:structural constituent of ribosome"/>
    <property type="evidence" value="ECO:0007669"/>
    <property type="project" value="TreeGrafter"/>
</dbReference>
<dbReference type="OrthoDB" id="5994at2759"/>
<dbReference type="PANTHER" id="PTHR21349">
    <property type="entry name" value="50S RIBOSOMAL PROTEIN L21"/>
    <property type="match status" value="1"/>
</dbReference>
<dbReference type="InterPro" id="IPR036164">
    <property type="entry name" value="bL21-like_sf"/>
</dbReference>
<dbReference type="SUPFAM" id="SSF141091">
    <property type="entry name" value="L21p-like"/>
    <property type="match status" value="2"/>
</dbReference>
<feature type="region of interest" description="Disordered" evidence="3">
    <location>
        <begin position="30"/>
        <end position="74"/>
    </location>
</feature>